<dbReference type="OrthoDB" id="5240387at2"/>
<dbReference type="GO" id="GO:0033202">
    <property type="term" value="C:DNA helicase complex"/>
    <property type="evidence" value="ECO:0007669"/>
    <property type="project" value="TreeGrafter"/>
</dbReference>
<evidence type="ECO:0000256" key="5">
    <source>
        <dbReference type="ARBA" id="ARBA00022806"/>
    </source>
</evidence>
<dbReference type="GO" id="GO:0043138">
    <property type="term" value="F:3'-5' DNA helicase activity"/>
    <property type="evidence" value="ECO:0007669"/>
    <property type="project" value="TreeGrafter"/>
</dbReference>
<gene>
    <name evidence="11" type="ORF">CRD60_02040</name>
</gene>
<dbReference type="Proteomes" id="UP000252530">
    <property type="component" value="Unassembled WGS sequence"/>
</dbReference>
<dbReference type="GO" id="GO:0005829">
    <property type="term" value="C:cytosol"/>
    <property type="evidence" value="ECO:0007669"/>
    <property type="project" value="TreeGrafter"/>
</dbReference>
<dbReference type="Gene3D" id="3.40.50.300">
    <property type="entry name" value="P-loop containing nucleotide triphosphate hydrolases"/>
    <property type="match status" value="3"/>
</dbReference>
<dbReference type="InterPro" id="IPR027417">
    <property type="entry name" value="P-loop_NTPase"/>
</dbReference>
<keyword evidence="5 11" id="KW-0347">Helicase</keyword>
<evidence type="ECO:0000259" key="10">
    <source>
        <dbReference type="PROSITE" id="PS51217"/>
    </source>
</evidence>
<feature type="compositionally biased region" description="Low complexity" evidence="9">
    <location>
        <begin position="365"/>
        <end position="386"/>
    </location>
</feature>
<dbReference type="PROSITE" id="PS51217">
    <property type="entry name" value="UVRD_HELICASE_CTER"/>
    <property type="match status" value="1"/>
</dbReference>
<dbReference type="GO" id="GO:0004527">
    <property type="term" value="F:exonuclease activity"/>
    <property type="evidence" value="ECO:0007669"/>
    <property type="project" value="UniProtKB-KW"/>
</dbReference>
<dbReference type="GO" id="GO:0003677">
    <property type="term" value="F:DNA binding"/>
    <property type="evidence" value="ECO:0007669"/>
    <property type="project" value="InterPro"/>
</dbReference>
<dbReference type="InterPro" id="IPR000212">
    <property type="entry name" value="DNA_helicase_UvrD/REP"/>
</dbReference>
<comment type="caution">
    <text evidence="11">The sequence shown here is derived from an EMBL/GenBank/DDBJ whole genome shotgun (WGS) entry which is preliminary data.</text>
</comment>
<evidence type="ECO:0000256" key="6">
    <source>
        <dbReference type="ARBA" id="ARBA00022839"/>
    </source>
</evidence>
<keyword evidence="8" id="KW-0234">DNA repair</keyword>
<evidence type="ECO:0000256" key="7">
    <source>
        <dbReference type="ARBA" id="ARBA00022840"/>
    </source>
</evidence>
<keyword evidence="4" id="KW-0378">Hydrolase</keyword>
<evidence type="ECO:0000256" key="9">
    <source>
        <dbReference type="SAM" id="MobiDB-lite"/>
    </source>
</evidence>
<evidence type="ECO:0000256" key="8">
    <source>
        <dbReference type="ARBA" id="ARBA00023204"/>
    </source>
</evidence>
<keyword evidence="1" id="KW-0540">Nuclease</keyword>
<evidence type="ECO:0000256" key="3">
    <source>
        <dbReference type="ARBA" id="ARBA00022763"/>
    </source>
</evidence>
<sequence length="1452" mass="155909">MILERADGRLNPVRQLLDGTLHAALADRADSIAPAASTLLVQGPPRSGKTSFALDSLLLGLRELGDTRATMAVSNRLEAADLANQVIRRATVSAQARPVTTLSAVAFGLVQDVRAAEGLTPPKLLNGAEEDALLRQVMLAHIRHAQAGDSCDSCGLLRDYFAADSWVSLLSDMQTQGTGANPPVQGAQATTEALLTRGLNSAFIMQLRDMLARMDELGASPQEESAILGALDMGDPRSERLALQWRLAFALRQEYDQAVAQAYATEFRLDASRLLVEGTKAVARAREAQPLFLPGLLVVDDVQDLTLAGLSFLQALSQAGSKLLLLGNPDESVQAFRGSYPEYVLTRLQEAPFTTAALRLSGPDSPVEAVPTSAAAASGGVGAEEPQAPDYRSLIASRVSLSIASPQEETLPLPQRPGKLPRYQHALPISPIYSEKTADDASLLTACYRSAAEELEDVIWRIKRAHLDQGRQWNDMALIAHDNATVRAFGERLRRDGVPVRYSSVTKPLKEEPVVQGLFALVELGRLRHRGLEASGMGLAQAAGFVHSRVRSLMASPLIVTSSGMPARIEPVEGAMKSLASLAQLLERSGEAADADLPQSAQVDASAVADLLASWRRLLADRAAAQAAIQVQVDDALLGAGEKEADLPFSQESLMLLLALDGKTSAAAQAAGESAGPVQASGAGRSQGVASSGQVLKAIMAVCGKDPQAKAFAHLWDLVDTVAAGLADLPSPEPQYVLYLAWDACKVAKTWQRQALDNTDQGRAANDRLDVAMRLFTYAASDSFSSDTMGFLAQVRSMEIEADSLAKLAPVDQALTLTTPAGAAGGHWPLVWIVQVQEDVWPNLAPRNTMFGGEQLARIVLNGHLDEAESLAFGGSDPLMAALLASEQKSFLLALTRADDQLTISCVCNDDLVPSDFLYGYLPERFDREVWAEPASRPYAQVGQGDAFAGLDTDLRGLVAAARVRLAEESMGLEARAEAGDLAAQLDDRYARDAAQALALLVSQGVALADPDAWSFLEWQSQDCQQPELAAVSAPAAPEDSGHSDTVAAQAPQVTLSPSAVDDLWGCPVCWLLEKQFAGPRPGSAAAGFGSVIHQVAQEGSEAGLDRPDFMPQASAQERFDAALARMMDIYRSLRIDPQTISDAQERYQAMRKDQDAQSMIETVAHYFLESNQEDYLGRNAQNFSIGSFEEAQCERSFNASFTLADILAAYRSIPGAQAMSQEDLYAIMGALVGGWPQGMDPQLTIRLTGRIDRLERRRMADGSQRIRLIDYKTGRLPSTRDVFNDLQLVCYQLGLAFPEDRQGEGVLAGLPTIGQSNLFHLATAQPPGAYHGAAEGRYQPPLFLQGHLNDSAFVKRSYLSNPVKVHGLDPLGQEPPEGVGSQTWQGFLDLRGGQAVWALTMIARVFYAGAASRSQELLAHPQDSHVKHCRMLSVCPACAGQVNTVFEVRKS</sequence>
<organism evidence="11 12">
    <name type="scientific">Bifidobacterium aemilianum</name>
    <dbReference type="NCBI Taxonomy" id="2493120"/>
    <lineage>
        <taxon>Bacteria</taxon>
        <taxon>Bacillati</taxon>
        <taxon>Actinomycetota</taxon>
        <taxon>Actinomycetes</taxon>
        <taxon>Bifidobacteriales</taxon>
        <taxon>Bifidobacteriaceae</taxon>
        <taxon>Bifidobacterium</taxon>
    </lineage>
</organism>
<evidence type="ECO:0000256" key="2">
    <source>
        <dbReference type="ARBA" id="ARBA00022741"/>
    </source>
</evidence>
<reference evidence="11 12" key="1">
    <citation type="submission" date="2017-10" db="EMBL/GenBank/DDBJ databases">
        <title>Bifidobacterium xylocopum sp. nov. and Bifidobacterium aemilianum sp. nov., from the carpenter bee (Xylocopa violacea) digestive tract.</title>
        <authorList>
            <person name="Alberoni D."/>
            <person name="Baffoni L."/>
            <person name="Di Gioia D."/>
            <person name="Gaggia F."/>
            <person name="Biavati B."/>
        </authorList>
    </citation>
    <scope>NUCLEOTIDE SEQUENCE [LARGE SCALE GENOMIC DNA]</scope>
    <source>
        <strain evidence="11 12">XV10</strain>
    </source>
</reference>
<dbReference type="PANTHER" id="PTHR11070:SF59">
    <property type="entry name" value="DNA 3'-5' HELICASE"/>
    <property type="match status" value="1"/>
</dbReference>
<keyword evidence="3" id="KW-0227">DNA damage</keyword>
<dbReference type="SUPFAM" id="SSF52540">
    <property type="entry name" value="P-loop containing nucleoside triphosphate hydrolases"/>
    <property type="match status" value="1"/>
</dbReference>
<protein>
    <submittedName>
        <fullName evidence="11">DNA helicase UvrD</fullName>
    </submittedName>
</protein>
<feature type="region of interest" description="Disordered" evidence="9">
    <location>
        <begin position="362"/>
        <end position="387"/>
    </location>
</feature>
<evidence type="ECO:0000313" key="11">
    <source>
        <dbReference type="EMBL" id="RBP98645.1"/>
    </source>
</evidence>
<dbReference type="Pfam" id="PF12705">
    <property type="entry name" value="PDDEXK_1"/>
    <property type="match status" value="1"/>
</dbReference>
<dbReference type="EMBL" id="PDCG01000001">
    <property type="protein sequence ID" value="RBP98645.1"/>
    <property type="molecule type" value="Genomic_DNA"/>
</dbReference>
<dbReference type="RefSeq" id="WP_113859617.1">
    <property type="nucleotide sequence ID" value="NZ_PDCG01000001.1"/>
</dbReference>
<dbReference type="GO" id="GO:0005524">
    <property type="term" value="F:ATP binding"/>
    <property type="evidence" value="ECO:0007669"/>
    <property type="project" value="UniProtKB-KW"/>
</dbReference>
<accession>A0A366KA70</accession>
<keyword evidence="2" id="KW-0547">Nucleotide-binding</keyword>
<feature type="domain" description="UvrD-like helicase C-terminal" evidence="10">
    <location>
        <begin position="411"/>
        <end position="688"/>
    </location>
</feature>
<evidence type="ECO:0000313" key="12">
    <source>
        <dbReference type="Proteomes" id="UP000252530"/>
    </source>
</evidence>
<proteinExistence type="predicted"/>
<dbReference type="InterPro" id="IPR038726">
    <property type="entry name" value="PDDEXK_AddAB-type"/>
</dbReference>
<keyword evidence="7" id="KW-0067">ATP-binding</keyword>
<dbReference type="Gene3D" id="1.10.486.10">
    <property type="entry name" value="PCRA, domain 4"/>
    <property type="match status" value="1"/>
</dbReference>
<name>A0A366KA70_9BIFI</name>
<evidence type="ECO:0000256" key="4">
    <source>
        <dbReference type="ARBA" id="ARBA00022801"/>
    </source>
</evidence>
<dbReference type="PANTHER" id="PTHR11070">
    <property type="entry name" value="UVRD / RECB / PCRA DNA HELICASE FAMILY MEMBER"/>
    <property type="match status" value="1"/>
</dbReference>
<keyword evidence="12" id="KW-1185">Reference proteome</keyword>
<dbReference type="GO" id="GO:0000725">
    <property type="term" value="P:recombinational repair"/>
    <property type="evidence" value="ECO:0007669"/>
    <property type="project" value="TreeGrafter"/>
</dbReference>
<evidence type="ECO:0000256" key="1">
    <source>
        <dbReference type="ARBA" id="ARBA00022722"/>
    </source>
</evidence>
<keyword evidence="6" id="KW-0269">Exonuclease</keyword>
<dbReference type="InterPro" id="IPR014017">
    <property type="entry name" value="DNA_helicase_UvrD-like_C"/>
</dbReference>